<evidence type="ECO:0000256" key="4">
    <source>
        <dbReference type="SAM" id="MobiDB-lite"/>
    </source>
</evidence>
<dbReference type="GeneID" id="92179074"/>
<feature type="region of interest" description="Disordered" evidence="4">
    <location>
        <begin position="214"/>
        <end position="239"/>
    </location>
</feature>
<dbReference type="RefSeq" id="XP_066804861.1">
    <property type="nucleotide sequence ID" value="XM_066944938.1"/>
</dbReference>
<reference evidence="5 6" key="1">
    <citation type="journal article" date="2024" name="bioRxiv">
        <title>Comparative genomics of Cryptococcus and Kwoniella reveals pathogenesis evolution and contrasting karyotype dynamics via intercentromeric recombination or chromosome fusion.</title>
        <authorList>
            <person name="Coelho M.A."/>
            <person name="David-Palma M."/>
            <person name="Shea T."/>
            <person name="Bowers K."/>
            <person name="McGinley-Smith S."/>
            <person name="Mohammad A.W."/>
            <person name="Gnirke A."/>
            <person name="Yurkov A.M."/>
            <person name="Nowrousian M."/>
            <person name="Sun S."/>
            <person name="Cuomo C.A."/>
            <person name="Heitman J."/>
        </authorList>
    </citation>
    <scope>NUCLEOTIDE SEQUENCE [LARGE SCALE GENOMIC DNA]</scope>
    <source>
        <strain evidence="5 6">CBS 13917</strain>
    </source>
</reference>
<dbReference type="InterPro" id="IPR036291">
    <property type="entry name" value="NAD(P)-bd_dom_sf"/>
</dbReference>
<sequence length="366" mass="41084">MEYLLTIWAWIRHKVDTAIHSGIPLVFWVRPWWSADQMPDQTGKTIFVTGGNSGTGYSTCLAFYNAGATVYLACRNESKAQKAMEEIKKGGEINFWGFSYPKRSQEQRDRRKGRLEYICLDLTDLESVDKCADAFLRKEKKLDILFANAGIMATPEGQFTKQGYTLQFGTNVLGHHRLISLLLPLLLSSPPTNPSRVIISSSAGHSMAPTGGVNYQSVIRDPSHPKDLDKPRQGKHELNKWDEYAQSKWGDIALAKWLNYQHGDQGRLISIAVHPALAATNLADSLGFAAPLKDIPWLVALITFPAKVGALNQIWAATLALPDAWYLNGEYIVPFQKIGVARPDLNDRKKVEELWSWCDEQAKKWV</sequence>
<keyword evidence="3" id="KW-0560">Oxidoreductase</keyword>
<feature type="compositionally biased region" description="Basic and acidic residues" evidence="4">
    <location>
        <begin position="221"/>
        <end position="239"/>
    </location>
</feature>
<proteinExistence type="inferred from homology"/>
<evidence type="ECO:0000313" key="5">
    <source>
        <dbReference type="EMBL" id="KAK8864565.1"/>
    </source>
</evidence>
<dbReference type="Gene3D" id="3.40.50.720">
    <property type="entry name" value="NAD(P)-binding Rossmann-like Domain"/>
    <property type="match status" value="1"/>
</dbReference>
<keyword evidence="2" id="KW-0521">NADP</keyword>
<dbReference type="Proteomes" id="UP001388673">
    <property type="component" value="Unassembled WGS sequence"/>
</dbReference>
<dbReference type="AlphaFoldDB" id="A0AAW0Z388"/>
<organism evidence="5 6">
    <name type="scientific">Kwoniella newhampshirensis</name>
    <dbReference type="NCBI Taxonomy" id="1651941"/>
    <lineage>
        <taxon>Eukaryota</taxon>
        <taxon>Fungi</taxon>
        <taxon>Dikarya</taxon>
        <taxon>Basidiomycota</taxon>
        <taxon>Agaricomycotina</taxon>
        <taxon>Tremellomycetes</taxon>
        <taxon>Tremellales</taxon>
        <taxon>Cryptococcaceae</taxon>
        <taxon>Kwoniella</taxon>
    </lineage>
</organism>
<name>A0AAW0Z388_9TREE</name>
<dbReference type="InterPro" id="IPR002347">
    <property type="entry name" value="SDR_fam"/>
</dbReference>
<dbReference type="GO" id="GO:0016491">
    <property type="term" value="F:oxidoreductase activity"/>
    <property type="evidence" value="ECO:0007669"/>
    <property type="project" value="UniProtKB-KW"/>
</dbReference>
<evidence type="ECO:0000313" key="6">
    <source>
        <dbReference type="Proteomes" id="UP001388673"/>
    </source>
</evidence>
<dbReference type="SUPFAM" id="SSF51735">
    <property type="entry name" value="NAD(P)-binding Rossmann-fold domains"/>
    <property type="match status" value="1"/>
</dbReference>
<dbReference type="PANTHER" id="PTHR24320">
    <property type="entry name" value="RETINOL DEHYDROGENASE"/>
    <property type="match status" value="1"/>
</dbReference>
<evidence type="ECO:0000256" key="3">
    <source>
        <dbReference type="ARBA" id="ARBA00023002"/>
    </source>
</evidence>
<evidence type="ECO:0000256" key="1">
    <source>
        <dbReference type="ARBA" id="ARBA00006484"/>
    </source>
</evidence>
<comment type="caution">
    <text evidence="5">The sequence shown here is derived from an EMBL/GenBank/DDBJ whole genome shotgun (WGS) entry which is preliminary data.</text>
</comment>
<dbReference type="PANTHER" id="PTHR24320:SF282">
    <property type="entry name" value="WW DOMAIN-CONTAINING OXIDOREDUCTASE"/>
    <property type="match status" value="1"/>
</dbReference>
<dbReference type="EMBL" id="JBCAWK010000003">
    <property type="protein sequence ID" value="KAK8864565.1"/>
    <property type="molecule type" value="Genomic_DNA"/>
</dbReference>
<evidence type="ECO:0000256" key="2">
    <source>
        <dbReference type="ARBA" id="ARBA00022857"/>
    </source>
</evidence>
<protein>
    <recommendedName>
        <fullName evidence="7">Pod-specific dehydrogenase</fullName>
    </recommendedName>
</protein>
<dbReference type="KEGG" id="kne:92179074"/>
<gene>
    <name evidence="5" type="ORF">IAR55_001815</name>
</gene>
<dbReference type="Pfam" id="PF00106">
    <property type="entry name" value="adh_short"/>
    <property type="match status" value="2"/>
</dbReference>
<comment type="similarity">
    <text evidence="1">Belongs to the short-chain dehydrogenases/reductases (SDR) family.</text>
</comment>
<evidence type="ECO:0008006" key="7">
    <source>
        <dbReference type="Google" id="ProtNLM"/>
    </source>
</evidence>
<accession>A0AAW0Z388</accession>
<keyword evidence="6" id="KW-1185">Reference proteome</keyword>